<name>A0A0R1VR38_9LACO</name>
<protein>
    <submittedName>
        <fullName evidence="2">Carboxymuconolactone decarboxylase family protein</fullName>
    </submittedName>
</protein>
<dbReference type="PANTHER" id="PTHR33570:SF10">
    <property type="entry name" value="GAMMA-CARBOXYMUCONOLACTONE DECARBOXYLASE"/>
    <property type="match status" value="1"/>
</dbReference>
<dbReference type="EMBL" id="AZGB01000001">
    <property type="protein sequence ID" value="KRM08218.1"/>
    <property type="molecule type" value="Genomic_DNA"/>
</dbReference>
<evidence type="ECO:0000259" key="1">
    <source>
        <dbReference type="Pfam" id="PF02627"/>
    </source>
</evidence>
<dbReference type="InterPro" id="IPR029032">
    <property type="entry name" value="AhpD-like"/>
</dbReference>
<dbReference type="Gene3D" id="1.20.1290.10">
    <property type="entry name" value="AhpD-like"/>
    <property type="match status" value="1"/>
</dbReference>
<keyword evidence="3" id="KW-1185">Reference proteome</keyword>
<dbReference type="AlphaFoldDB" id="A0A0R1VR38"/>
<evidence type="ECO:0000313" key="2">
    <source>
        <dbReference type="EMBL" id="KRM08218.1"/>
    </source>
</evidence>
<proteinExistence type="predicted"/>
<dbReference type="InterPro" id="IPR003779">
    <property type="entry name" value="CMD-like"/>
</dbReference>
<comment type="caution">
    <text evidence="2">The sequence shown here is derived from an EMBL/GenBank/DDBJ whole genome shotgun (WGS) entry which is preliminary data.</text>
</comment>
<sequence length="124" mass="13873">MDNIRYTKGLRNLEKIDGTAGKKVINSLKDISPETGQFIIEFAFGDIYERKTLNLKQREMITLSSLVTQGDTHNQLIVHINGALNVGLTPNEIIEIFVQCIPYVGFPKVLNAINTAKEVLNSKK</sequence>
<dbReference type="GeneID" id="98317757"/>
<dbReference type="PANTHER" id="PTHR33570">
    <property type="entry name" value="4-CARBOXYMUCONOLACTONE DECARBOXYLASE FAMILY PROTEIN"/>
    <property type="match status" value="1"/>
</dbReference>
<dbReference type="Pfam" id="PF02627">
    <property type="entry name" value="CMD"/>
    <property type="match status" value="1"/>
</dbReference>
<evidence type="ECO:0000313" key="3">
    <source>
        <dbReference type="Proteomes" id="UP000051451"/>
    </source>
</evidence>
<dbReference type="SUPFAM" id="SSF69118">
    <property type="entry name" value="AhpD-like"/>
    <property type="match status" value="1"/>
</dbReference>
<accession>A0A0R1VR38</accession>
<dbReference type="GO" id="GO:0051920">
    <property type="term" value="F:peroxiredoxin activity"/>
    <property type="evidence" value="ECO:0007669"/>
    <property type="project" value="InterPro"/>
</dbReference>
<dbReference type="InterPro" id="IPR052512">
    <property type="entry name" value="4CMD/NDH-1_regulator"/>
</dbReference>
<gene>
    <name evidence="2" type="ORF">FC89_GL001555</name>
</gene>
<reference evidence="2 3" key="1">
    <citation type="journal article" date="2015" name="Genome Announc.">
        <title>Expanding the biotechnology potential of lactobacilli through comparative genomics of 213 strains and associated genera.</title>
        <authorList>
            <person name="Sun Z."/>
            <person name="Harris H.M."/>
            <person name="McCann A."/>
            <person name="Guo C."/>
            <person name="Argimon S."/>
            <person name="Zhang W."/>
            <person name="Yang X."/>
            <person name="Jeffery I.B."/>
            <person name="Cooney J.C."/>
            <person name="Kagawa T.F."/>
            <person name="Liu W."/>
            <person name="Song Y."/>
            <person name="Salvetti E."/>
            <person name="Wrobel A."/>
            <person name="Rasinkangas P."/>
            <person name="Parkhill J."/>
            <person name="Rea M.C."/>
            <person name="O'Sullivan O."/>
            <person name="Ritari J."/>
            <person name="Douillard F.P."/>
            <person name="Paul Ross R."/>
            <person name="Yang R."/>
            <person name="Briner A.E."/>
            <person name="Felis G.E."/>
            <person name="de Vos W.M."/>
            <person name="Barrangou R."/>
            <person name="Klaenhammer T.R."/>
            <person name="Caufield P.W."/>
            <person name="Cui Y."/>
            <person name="Zhang H."/>
            <person name="O'Toole P.W."/>
        </authorList>
    </citation>
    <scope>NUCLEOTIDE SEQUENCE [LARGE SCALE GENOMIC DNA]</scope>
    <source>
        <strain evidence="2 3">DSM 18630</strain>
    </source>
</reference>
<dbReference type="Proteomes" id="UP000051451">
    <property type="component" value="Unassembled WGS sequence"/>
</dbReference>
<dbReference type="STRING" id="1423750.FC89_GL001555"/>
<feature type="domain" description="Carboxymuconolactone decarboxylase-like" evidence="1">
    <location>
        <begin position="33"/>
        <end position="118"/>
    </location>
</feature>
<dbReference type="OrthoDB" id="9802489at2"/>
<dbReference type="RefSeq" id="WP_057870504.1">
    <property type="nucleotide sequence ID" value="NZ_AZGB01000001.1"/>
</dbReference>
<organism evidence="2 3">
    <name type="scientific">Liquorilactobacillus ghanensis DSM 18630</name>
    <dbReference type="NCBI Taxonomy" id="1423750"/>
    <lineage>
        <taxon>Bacteria</taxon>
        <taxon>Bacillati</taxon>
        <taxon>Bacillota</taxon>
        <taxon>Bacilli</taxon>
        <taxon>Lactobacillales</taxon>
        <taxon>Lactobacillaceae</taxon>
        <taxon>Liquorilactobacillus</taxon>
    </lineage>
</organism>
<dbReference type="PATRIC" id="fig|1423750.3.peg.1597"/>